<evidence type="ECO:0000256" key="1">
    <source>
        <dbReference type="SAM" id="Phobius"/>
    </source>
</evidence>
<dbReference type="InterPro" id="IPR027417">
    <property type="entry name" value="P-loop_NTPase"/>
</dbReference>
<dbReference type="AlphaFoldDB" id="A0A1I6CQG6"/>
<accession>A0A1I6CQG6</accession>
<sequence>MPVPDMPADKDELGFNRFAIPLARSVAATDRFTTPWTIGVYGEWGSGKTTFLKLVERELRTNGVHPIWFNAWKYVREENLWAALIERILTDARKSVRWYRRFDVGLRIWWRSIDVKSGSWELLRKLFVLGFRVTMVALLVLMALSLVPVAGNPLAGSLAGNPVLGETWARVLIGVVAALGSKPDALMKVFDIRLGADLTAFRRRRAHRDQTALLDDFNAEFQGLLEVMYHKKPLVVIIDDLDRCLPEQTLQIIETIKLFLDEPGCVFLLAVDREIIEHAIRVKYKDLPAAGDVGETYFEKVVQLPYSLPPPAESMVESYIQSISEDDDVRDCLPILRGTSPYNPRRIKRSVQAFTLVKGLAAGIDPVPSLLAKLVVIQAQFRRVYRAAVNDHSLLARLEVAYRQPDTLQDEKDLVFVEQVKQYSESYPALGELLRHRMSDADSFQRVQLVRYLSFVDTVVSAEPVEPRRVTAPRNSALVMHLSEDLRWGQWLLDQMVDLGRKALTATLETAAGIELKEFDHTLAVISSASVASVDAQRQWAAAIASGTQFVGVVVEDCDLPEVLDGRRVVKVAGLDEAEARNVLSNALRSTTTVTNEITGTARNLVQARDIHGDVHLYPGRGSIINNVPLLKPNLVERPALIGRIDQSFRPAFTGLCALVGMPGSGKTVLAQQYAEANASRYEVIWWIRAGQFETDLAALARALDVPADQVSSRVATFGRCLLVFDGANDPEESAELLRGLGNAQILVTSVHRGWANLADVVEIGVFSPEESLRQLGSFVGAAELAAAVGHLPAALAAASSYLRDTKTSVSRLTDLVRDSSNPVTHGLGITRALDAAASGEPWVRQAIGVLGLLRPTEIPRDLMFALIGDSRDSLDRTLAVLYTNSLIDLGTRAVTVHPIVRQAIVEYSGNRSDMAALAEHVVHRGSTYLRATRDAGSAAALLPALAVGDQIGLRRGLSELRSNIELATSSWCLVIAGLGTDYSLPRKICAELEGVADGAAYTYIWNDHLYLHRDVTDLVVRLVTAPLRADCVFYAESEVKSQSLGHQVSIARKVGVRTAVVVGSTPPELAGFPEILRADDWEGALELLNKVKPLVPNTPIGHYTQLEVLVMSKDASVDVGEVTLRDETRRARVVHTDDSSDPHTHTLVLDLDAPMSMTTFDRFQSVEFGNGVITRIVR</sequence>
<dbReference type="STRING" id="84724.SAMN04488564_10193"/>
<dbReference type="InterPro" id="IPR052754">
    <property type="entry name" value="NTPase_KAP_P-loop"/>
</dbReference>
<keyword evidence="4" id="KW-1185">Reference proteome</keyword>
<name>A0A1I6CQG6_9PSEU</name>
<evidence type="ECO:0000259" key="2">
    <source>
        <dbReference type="Pfam" id="PF07693"/>
    </source>
</evidence>
<reference evidence="4" key="1">
    <citation type="submission" date="2016-10" db="EMBL/GenBank/DDBJ databases">
        <authorList>
            <person name="Varghese N."/>
            <person name="Submissions S."/>
        </authorList>
    </citation>
    <scope>NUCLEOTIDE SEQUENCE [LARGE SCALE GENOMIC DNA]</scope>
    <source>
        <strain evidence="4">DSM 44232</strain>
    </source>
</reference>
<proteinExistence type="predicted"/>
<feature type="transmembrane region" description="Helical" evidence="1">
    <location>
        <begin position="126"/>
        <end position="147"/>
    </location>
</feature>
<dbReference type="Gene3D" id="3.40.50.300">
    <property type="entry name" value="P-loop containing nucleotide triphosphate hydrolases"/>
    <property type="match status" value="2"/>
</dbReference>
<evidence type="ECO:0000313" key="3">
    <source>
        <dbReference type="EMBL" id="SFQ95431.1"/>
    </source>
</evidence>
<dbReference type="EMBL" id="FOYL01000001">
    <property type="protein sequence ID" value="SFQ95431.1"/>
    <property type="molecule type" value="Genomic_DNA"/>
</dbReference>
<organism evidence="3 4">
    <name type="scientific">Lentzea waywayandensis</name>
    <dbReference type="NCBI Taxonomy" id="84724"/>
    <lineage>
        <taxon>Bacteria</taxon>
        <taxon>Bacillati</taxon>
        <taxon>Actinomycetota</taxon>
        <taxon>Actinomycetes</taxon>
        <taxon>Pseudonocardiales</taxon>
        <taxon>Pseudonocardiaceae</taxon>
        <taxon>Lentzea</taxon>
    </lineage>
</organism>
<feature type="domain" description="KAP NTPase" evidence="2">
    <location>
        <begin position="30"/>
        <end position="357"/>
    </location>
</feature>
<keyword evidence="1" id="KW-0812">Transmembrane</keyword>
<evidence type="ECO:0000313" key="4">
    <source>
        <dbReference type="Proteomes" id="UP000198583"/>
    </source>
</evidence>
<dbReference type="OrthoDB" id="88903at2"/>
<dbReference type="InterPro" id="IPR011646">
    <property type="entry name" value="KAP_P-loop"/>
</dbReference>
<dbReference type="Proteomes" id="UP000198583">
    <property type="component" value="Unassembled WGS sequence"/>
</dbReference>
<dbReference type="SUPFAM" id="SSF52540">
    <property type="entry name" value="P-loop containing nucleoside triphosphate hydrolases"/>
    <property type="match status" value="2"/>
</dbReference>
<keyword evidence="1" id="KW-1133">Transmembrane helix</keyword>
<dbReference type="Pfam" id="PF07693">
    <property type="entry name" value="KAP_NTPase"/>
    <property type="match status" value="1"/>
</dbReference>
<dbReference type="PANTHER" id="PTHR22674">
    <property type="entry name" value="NTPASE, KAP FAMILY P-LOOP DOMAIN-CONTAINING 1"/>
    <property type="match status" value="1"/>
</dbReference>
<gene>
    <name evidence="3" type="ORF">SAMN04488564_10193</name>
</gene>
<dbReference type="PANTHER" id="PTHR22674:SF6">
    <property type="entry name" value="NTPASE KAP FAMILY P-LOOP DOMAIN-CONTAINING PROTEIN 1"/>
    <property type="match status" value="1"/>
</dbReference>
<keyword evidence="1" id="KW-0472">Membrane</keyword>
<protein>
    <submittedName>
        <fullName evidence="3">KAP family P-loop domain-containing protein</fullName>
    </submittedName>
</protein>